<evidence type="ECO:0000259" key="2">
    <source>
        <dbReference type="Pfam" id="PF13709"/>
    </source>
</evidence>
<feature type="domain" description="DUF4159" evidence="2">
    <location>
        <begin position="57"/>
        <end position="225"/>
    </location>
</feature>
<dbReference type="OrthoDB" id="9773014at2"/>
<feature type="signal peptide" evidence="1">
    <location>
        <begin position="1"/>
        <end position="32"/>
    </location>
</feature>
<reference evidence="3 4" key="1">
    <citation type="submission" date="2019-08" db="EMBL/GenBank/DDBJ databases">
        <title>Deep-cultivation of Planctomycetes and their phenomic and genomic characterization uncovers novel biology.</title>
        <authorList>
            <person name="Wiegand S."/>
            <person name="Jogler M."/>
            <person name="Boedeker C."/>
            <person name="Pinto D."/>
            <person name="Vollmers J."/>
            <person name="Rivas-Marin E."/>
            <person name="Kohn T."/>
            <person name="Peeters S.H."/>
            <person name="Heuer A."/>
            <person name="Rast P."/>
            <person name="Oberbeckmann S."/>
            <person name="Bunk B."/>
            <person name="Jeske O."/>
            <person name="Meyerdierks A."/>
            <person name="Storesund J.E."/>
            <person name="Kallscheuer N."/>
            <person name="Luecker S."/>
            <person name="Lage O.M."/>
            <person name="Pohl T."/>
            <person name="Merkel B.J."/>
            <person name="Hornburger P."/>
            <person name="Mueller R.-W."/>
            <person name="Bruemmer F."/>
            <person name="Labrenz M."/>
            <person name="Spormann A.M."/>
            <person name="Op den Camp H."/>
            <person name="Overmann J."/>
            <person name="Amann R."/>
            <person name="Jetten M.S.M."/>
            <person name="Mascher T."/>
            <person name="Medema M.H."/>
            <person name="Devos D.P."/>
            <person name="Kaster A.-K."/>
            <person name="Ovreas L."/>
            <person name="Rohde M."/>
            <person name="Galperin M.Y."/>
            <person name="Jogler C."/>
        </authorList>
    </citation>
    <scope>NUCLEOTIDE SEQUENCE [LARGE SCALE GENOMIC DNA]</scope>
    <source>
        <strain evidence="3 4">FC18</strain>
    </source>
</reference>
<evidence type="ECO:0000313" key="4">
    <source>
        <dbReference type="Proteomes" id="UP000322214"/>
    </source>
</evidence>
<evidence type="ECO:0000256" key="1">
    <source>
        <dbReference type="SAM" id="SignalP"/>
    </source>
</evidence>
<dbReference type="STRING" id="980251.GCA_001642875_04847"/>
<dbReference type="Gene3D" id="3.40.50.12140">
    <property type="entry name" value="Domain of unknown function DUF4159"/>
    <property type="match status" value="1"/>
</dbReference>
<dbReference type="EMBL" id="CP042912">
    <property type="protein sequence ID" value="QEG22468.1"/>
    <property type="molecule type" value="Genomic_DNA"/>
</dbReference>
<evidence type="ECO:0000313" key="3">
    <source>
        <dbReference type="EMBL" id="QEG22468.1"/>
    </source>
</evidence>
<sequence length="227" mass="25212" precursor="true">MIEYLHFHKRRSTVLLALLTALSVCCNGDALAQTTTGEVKCANLIYARNKTSVCFSSDFMDDINNKTNIRTDGKFSPVRLEDENLFDYPFSVMTGEGNFKLSQSQQESLKNYLTGGGFVVASAGCSDGSWASSCRKELNGLFPENKMKKLEMDHPIFHSFYDIKRLNSARKDLEGLEIDGKIVLVFSSDGLNDSDNAEDESCCCCGGNEIDNARQININLLIYALTH</sequence>
<gene>
    <name evidence="3" type="ORF">MFFC18_23480</name>
</gene>
<protein>
    <recommendedName>
        <fullName evidence="2">DUF4159 domain-containing protein</fullName>
    </recommendedName>
</protein>
<feature type="chain" id="PRO_5022702827" description="DUF4159 domain-containing protein" evidence="1">
    <location>
        <begin position="33"/>
        <end position="227"/>
    </location>
</feature>
<name>A0A5B9P848_9BACT</name>
<proteinExistence type="predicted"/>
<dbReference type="AlphaFoldDB" id="A0A5B9P848"/>
<dbReference type="KEGG" id="mff:MFFC18_23480"/>
<keyword evidence="4" id="KW-1185">Reference proteome</keyword>
<dbReference type="InterPro" id="IPR025297">
    <property type="entry name" value="DUF4159"/>
</dbReference>
<dbReference type="RefSeq" id="WP_084417452.1">
    <property type="nucleotide sequence ID" value="NZ_CP042912.1"/>
</dbReference>
<keyword evidence="1" id="KW-0732">Signal</keyword>
<organism evidence="3 4">
    <name type="scientific">Mariniblastus fucicola</name>
    <dbReference type="NCBI Taxonomy" id="980251"/>
    <lineage>
        <taxon>Bacteria</taxon>
        <taxon>Pseudomonadati</taxon>
        <taxon>Planctomycetota</taxon>
        <taxon>Planctomycetia</taxon>
        <taxon>Pirellulales</taxon>
        <taxon>Pirellulaceae</taxon>
        <taxon>Mariniblastus</taxon>
    </lineage>
</organism>
<dbReference type="Pfam" id="PF13709">
    <property type="entry name" value="DUF4159"/>
    <property type="match status" value="1"/>
</dbReference>
<accession>A0A5B9P848</accession>
<dbReference type="Proteomes" id="UP000322214">
    <property type="component" value="Chromosome"/>
</dbReference>